<keyword evidence="1 3" id="KW-0489">Methyltransferase</keyword>
<dbReference type="EMBL" id="PIPN01000002">
    <property type="protein sequence ID" value="RUO30742.1"/>
    <property type="molecule type" value="Genomic_DNA"/>
</dbReference>
<evidence type="ECO:0000256" key="3">
    <source>
        <dbReference type="PIRNR" id="PIRNR004553"/>
    </source>
</evidence>
<dbReference type="PIRSF" id="PIRSF004553">
    <property type="entry name" value="CHP00095"/>
    <property type="match status" value="1"/>
</dbReference>
<dbReference type="InterPro" id="IPR004398">
    <property type="entry name" value="RNA_MeTrfase_RsmD"/>
</dbReference>
<keyword evidence="3" id="KW-0949">S-adenosyl-L-methionine</keyword>
<evidence type="ECO:0000313" key="4">
    <source>
        <dbReference type="EMBL" id="RUO30742.1"/>
    </source>
</evidence>
<reference evidence="4 5" key="1">
    <citation type="journal article" date="2018" name="Front. Microbiol.">
        <title>Genome-Based Analysis Reveals the Taxonomy and Diversity of the Family Idiomarinaceae.</title>
        <authorList>
            <person name="Liu Y."/>
            <person name="Lai Q."/>
            <person name="Shao Z."/>
        </authorList>
    </citation>
    <scope>NUCLEOTIDE SEQUENCE [LARGE SCALE GENOMIC DNA]</scope>
    <source>
        <strain evidence="4 5">GBSy1</strain>
    </source>
</reference>
<evidence type="ECO:0000313" key="5">
    <source>
        <dbReference type="Proteomes" id="UP000287410"/>
    </source>
</evidence>
<dbReference type="Gene3D" id="3.40.50.150">
    <property type="entry name" value="Vaccinia Virus protein VP39"/>
    <property type="match status" value="1"/>
</dbReference>
<keyword evidence="3" id="KW-0698">rRNA processing</keyword>
<protein>
    <recommendedName>
        <fullName evidence="3">Ribosomal RNA small subunit methyltransferase D</fullName>
        <ecNumber evidence="3">2.1.1.171</ecNumber>
    </recommendedName>
</protein>
<dbReference type="SUPFAM" id="SSF53335">
    <property type="entry name" value="S-adenosyl-L-methionine-dependent methyltransferases"/>
    <property type="match status" value="1"/>
</dbReference>
<evidence type="ECO:0000256" key="2">
    <source>
        <dbReference type="ARBA" id="ARBA00022679"/>
    </source>
</evidence>
<organism evidence="4 5">
    <name type="scientific">Aliidiomarina sedimenti</name>
    <dbReference type="NCBI Taxonomy" id="1933879"/>
    <lineage>
        <taxon>Bacteria</taxon>
        <taxon>Pseudomonadati</taxon>
        <taxon>Pseudomonadota</taxon>
        <taxon>Gammaproteobacteria</taxon>
        <taxon>Alteromonadales</taxon>
        <taxon>Idiomarinaceae</taxon>
        <taxon>Aliidiomarina</taxon>
    </lineage>
</organism>
<comment type="caution">
    <text evidence="4">The sequence shown here is derived from an EMBL/GenBank/DDBJ whole genome shotgun (WGS) entry which is preliminary data.</text>
</comment>
<evidence type="ECO:0000256" key="1">
    <source>
        <dbReference type="ARBA" id="ARBA00022603"/>
    </source>
</evidence>
<name>A0ABY0BZY6_9GAMM</name>
<dbReference type="CDD" id="cd02440">
    <property type="entry name" value="AdoMet_MTases"/>
    <property type="match status" value="1"/>
</dbReference>
<dbReference type="PANTHER" id="PTHR43542:SF1">
    <property type="entry name" value="METHYLTRANSFERASE"/>
    <property type="match status" value="1"/>
</dbReference>
<dbReference type="Pfam" id="PF03602">
    <property type="entry name" value="Cons_hypoth95"/>
    <property type="match status" value="1"/>
</dbReference>
<comment type="function">
    <text evidence="3">Specifically methylates the guanine in position 966 of 16S rRNA in the assembled 30S particle.</text>
</comment>
<dbReference type="PANTHER" id="PTHR43542">
    <property type="entry name" value="METHYLTRANSFERASE"/>
    <property type="match status" value="1"/>
</dbReference>
<gene>
    <name evidence="4" type="primary">rsmD</name>
    <name evidence="4" type="ORF">CWE12_05740</name>
</gene>
<dbReference type="Proteomes" id="UP000287410">
    <property type="component" value="Unassembled WGS sequence"/>
</dbReference>
<comment type="catalytic activity">
    <reaction evidence="3">
        <text>guanosine(966) in 16S rRNA + S-adenosyl-L-methionine = N(2)-methylguanosine(966) in 16S rRNA + S-adenosyl-L-homocysteine + H(+)</text>
        <dbReference type="Rhea" id="RHEA:23548"/>
        <dbReference type="Rhea" id="RHEA-COMP:10211"/>
        <dbReference type="Rhea" id="RHEA-COMP:10212"/>
        <dbReference type="ChEBI" id="CHEBI:15378"/>
        <dbReference type="ChEBI" id="CHEBI:57856"/>
        <dbReference type="ChEBI" id="CHEBI:59789"/>
        <dbReference type="ChEBI" id="CHEBI:74269"/>
        <dbReference type="ChEBI" id="CHEBI:74481"/>
        <dbReference type="EC" id="2.1.1.171"/>
    </reaction>
</comment>
<proteinExistence type="inferred from homology"/>
<dbReference type="NCBIfam" id="TIGR00095">
    <property type="entry name" value="16S rRNA (guanine(966)-N(2))-methyltransferase RsmD"/>
    <property type="match status" value="1"/>
</dbReference>
<accession>A0ABY0BZY6</accession>
<comment type="similarity">
    <text evidence="3">Belongs to the methyltransferase superfamily. RsmD family.</text>
</comment>
<dbReference type="InterPro" id="IPR029063">
    <property type="entry name" value="SAM-dependent_MTases_sf"/>
</dbReference>
<keyword evidence="5" id="KW-1185">Reference proteome</keyword>
<sequence length="203" mass="22428">MKAKPKARSTQATGSIRIIGGRWRGRKLPVLAAEGLRPTTDRVKETLFNWLQFELQGARVLDLFAGTGSLGLEALSRGAAEVTFAETQRPACQQLGSNLAMLEASGQIDSQGAEHCLQQLPTHSIDIAFIDPPFGKDWLQRIIAPMETRQLVADGGWVYVESGVNDPFTSWPSAWHLHREKRAGQVHSRLFRVRRENAGATTD</sequence>
<dbReference type="RefSeq" id="WP_126788719.1">
    <property type="nucleotide sequence ID" value="NZ_PIPN01000002.1"/>
</dbReference>
<keyword evidence="2 3" id="KW-0808">Transferase</keyword>
<dbReference type="EC" id="2.1.1.171" evidence="3"/>